<dbReference type="SMART" id="SM00233">
    <property type="entry name" value="PH"/>
    <property type="match status" value="1"/>
</dbReference>
<dbReference type="InterPro" id="IPR008936">
    <property type="entry name" value="Rho_GTPase_activation_prot"/>
</dbReference>
<feature type="region of interest" description="Disordered" evidence="2">
    <location>
        <begin position="1843"/>
        <end position="1921"/>
    </location>
</feature>
<feature type="region of interest" description="Disordered" evidence="2">
    <location>
        <begin position="816"/>
        <end position="836"/>
    </location>
</feature>
<dbReference type="Proteomes" id="UP000005408">
    <property type="component" value="Unassembled WGS sequence"/>
</dbReference>
<dbReference type="PROSITE" id="PS50238">
    <property type="entry name" value="RHOGAP"/>
    <property type="match status" value="1"/>
</dbReference>
<feature type="region of interest" description="Disordered" evidence="2">
    <location>
        <begin position="1975"/>
        <end position="1995"/>
    </location>
</feature>
<evidence type="ECO:0000259" key="5">
    <source>
        <dbReference type="PROSITE" id="PS50238"/>
    </source>
</evidence>
<feature type="region of interest" description="Disordered" evidence="2">
    <location>
        <begin position="1544"/>
        <end position="1689"/>
    </location>
</feature>
<dbReference type="SUPFAM" id="SSF48350">
    <property type="entry name" value="GTPase activation domain, GAP"/>
    <property type="match status" value="1"/>
</dbReference>
<feature type="compositionally biased region" description="Basic and acidic residues" evidence="2">
    <location>
        <begin position="1844"/>
        <end position="1856"/>
    </location>
</feature>
<dbReference type="SMART" id="SM00324">
    <property type="entry name" value="RhoGAP"/>
    <property type="match status" value="1"/>
</dbReference>
<dbReference type="Gene3D" id="2.30.29.30">
    <property type="entry name" value="Pleckstrin-homology domain (PH domain)/Phosphotyrosine-binding domain (PTB)"/>
    <property type="match status" value="1"/>
</dbReference>
<feature type="region of interest" description="Disordered" evidence="2">
    <location>
        <begin position="1379"/>
        <end position="1462"/>
    </location>
</feature>
<dbReference type="InterPro" id="IPR011993">
    <property type="entry name" value="PH-like_dom_sf"/>
</dbReference>
<feature type="compositionally biased region" description="Basic and acidic residues" evidence="2">
    <location>
        <begin position="1864"/>
        <end position="1875"/>
    </location>
</feature>
<feature type="region of interest" description="Disordered" evidence="2">
    <location>
        <begin position="168"/>
        <end position="187"/>
    </location>
</feature>
<feature type="compositionally biased region" description="Polar residues" evidence="2">
    <location>
        <begin position="1019"/>
        <end position="1033"/>
    </location>
</feature>
<organism evidence="6 7">
    <name type="scientific">Magallana gigas</name>
    <name type="common">Pacific oyster</name>
    <name type="synonym">Crassostrea gigas</name>
    <dbReference type="NCBI Taxonomy" id="29159"/>
    <lineage>
        <taxon>Eukaryota</taxon>
        <taxon>Metazoa</taxon>
        <taxon>Spiralia</taxon>
        <taxon>Lophotrochozoa</taxon>
        <taxon>Mollusca</taxon>
        <taxon>Bivalvia</taxon>
        <taxon>Autobranchia</taxon>
        <taxon>Pteriomorphia</taxon>
        <taxon>Ostreida</taxon>
        <taxon>Ostreoidea</taxon>
        <taxon>Ostreidae</taxon>
        <taxon>Magallana</taxon>
    </lineage>
</organism>
<dbReference type="InterPro" id="IPR001605">
    <property type="entry name" value="PH_dom-spectrin-type"/>
</dbReference>
<dbReference type="InterPro" id="IPR001849">
    <property type="entry name" value="PH_domain"/>
</dbReference>
<feature type="compositionally biased region" description="Basic residues" evidence="2">
    <location>
        <begin position="1908"/>
        <end position="1917"/>
    </location>
</feature>
<feature type="region of interest" description="Disordered" evidence="2">
    <location>
        <begin position="336"/>
        <end position="380"/>
    </location>
</feature>
<evidence type="ECO:0000313" key="7">
    <source>
        <dbReference type="Proteomes" id="UP000005408"/>
    </source>
</evidence>
<dbReference type="Pfam" id="PF15410">
    <property type="entry name" value="PH_9"/>
    <property type="match status" value="1"/>
</dbReference>
<dbReference type="InterPro" id="IPR000198">
    <property type="entry name" value="RhoGAP_dom"/>
</dbReference>
<feature type="region of interest" description="Disordered" evidence="2">
    <location>
        <begin position="1936"/>
        <end position="1963"/>
    </location>
</feature>
<dbReference type="GO" id="GO:0007165">
    <property type="term" value="P:signal transduction"/>
    <property type="evidence" value="ECO:0007669"/>
    <property type="project" value="InterPro"/>
</dbReference>
<evidence type="ECO:0000256" key="1">
    <source>
        <dbReference type="ARBA" id="ARBA00022468"/>
    </source>
</evidence>
<dbReference type="PROSITE" id="PS50003">
    <property type="entry name" value="PH_DOMAIN"/>
    <property type="match status" value="1"/>
</dbReference>
<dbReference type="Gene3D" id="2.30.42.10">
    <property type="match status" value="1"/>
</dbReference>
<dbReference type="PANTHER" id="PTHR23175:SF23">
    <property type="entry name" value="PDZ DOMAIN-CONTAINING PROTEIN"/>
    <property type="match status" value="1"/>
</dbReference>
<feature type="compositionally biased region" description="Polar residues" evidence="2">
    <location>
        <begin position="358"/>
        <end position="380"/>
    </location>
</feature>
<feature type="region of interest" description="Disordered" evidence="2">
    <location>
        <begin position="1299"/>
        <end position="1327"/>
    </location>
</feature>
<dbReference type="SUPFAM" id="SSF50729">
    <property type="entry name" value="PH domain-like"/>
    <property type="match status" value="1"/>
</dbReference>
<proteinExistence type="predicted"/>
<dbReference type="PRINTS" id="PR00683">
    <property type="entry name" value="SPECTRINPH"/>
</dbReference>
<dbReference type="SUPFAM" id="SSF50156">
    <property type="entry name" value="PDZ domain-like"/>
    <property type="match status" value="1"/>
</dbReference>
<dbReference type="PANTHER" id="PTHR23175">
    <property type="entry name" value="PDZ DOMAIN-CONTAINING PROTEIN"/>
    <property type="match status" value="1"/>
</dbReference>
<reference evidence="6" key="1">
    <citation type="submission" date="2022-08" db="UniProtKB">
        <authorList>
            <consortium name="EnsemblMetazoa"/>
        </authorList>
    </citation>
    <scope>IDENTIFICATION</scope>
    <source>
        <strain evidence="6">05x7-T-G4-1.051#20</strain>
    </source>
</reference>
<feature type="domain" description="PH" evidence="3">
    <location>
        <begin position="880"/>
        <end position="990"/>
    </location>
</feature>
<name>A0A8W8M9M0_MAGGI</name>
<dbReference type="InterPro" id="IPR041681">
    <property type="entry name" value="PH_9"/>
</dbReference>
<feature type="compositionally biased region" description="Basic and acidic residues" evidence="2">
    <location>
        <begin position="816"/>
        <end position="828"/>
    </location>
</feature>
<feature type="compositionally biased region" description="Basic and acidic residues" evidence="2">
    <location>
        <begin position="1611"/>
        <end position="1624"/>
    </location>
</feature>
<evidence type="ECO:0000259" key="4">
    <source>
        <dbReference type="PROSITE" id="PS50106"/>
    </source>
</evidence>
<feature type="region of interest" description="Disordered" evidence="2">
    <location>
        <begin position="53"/>
        <end position="73"/>
    </location>
</feature>
<evidence type="ECO:0000256" key="2">
    <source>
        <dbReference type="SAM" id="MobiDB-lite"/>
    </source>
</evidence>
<feature type="compositionally biased region" description="Low complexity" evidence="2">
    <location>
        <begin position="720"/>
        <end position="746"/>
    </location>
</feature>
<dbReference type="FunFam" id="1.10.555.10:FF:000058">
    <property type="entry name" value="GTPase-activating protein pac-1"/>
    <property type="match status" value="1"/>
</dbReference>
<feature type="compositionally biased region" description="Polar residues" evidence="2">
    <location>
        <begin position="568"/>
        <end position="580"/>
    </location>
</feature>
<accession>A0A8W8M9M0</accession>
<feature type="region of interest" description="Disordered" evidence="2">
    <location>
        <begin position="1476"/>
        <end position="1515"/>
    </location>
</feature>
<feature type="domain" description="Rho-GAP" evidence="5">
    <location>
        <begin position="1095"/>
        <end position="1287"/>
    </location>
</feature>
<feature type="region of interest" description="Disordered" evidence="2">
    <location>
        <begin position="1339"/>
        <end position="1360"/>
    </location>
</feature>
<evidence type="ECO:0000313" key="6">
    <source>
        <dbReference type="EnsemblMetazoa" id="G31742.12:cds"/>
    </source>
</evidence>
<feature type="region of interest" description="Disordered" evidence="2">
    <location>
        <begin position="720"/>
        <end position="747"/>
    </location>
</feature>
<dbReference type="SMART" id="SM00228">
    <property type="entry name" value="PDZ"/>
    <property type="match status" value="1"/>
</dbReference>
<dbReference type="InterPro" id="IPR036034">
    <property type="entry name" value="PDZ_sf"/>
</dbReference>
<dbReference type="Pfam" id="PF17820">
    <property type="entry name" value="PDZ_6"/>
    <property type="match status" value="1"/>
</dbReference>
<keyword evidence="7" id="KW-1185">Reference proteome</keyword>
<dbReference type="InterPro" id="IPR041489">
    <property type="entry name" value="PDZ_6"/>
</dbReference>
<dbReference type="Gene3D" id="1.10.555.10">
    <property type="entry name" value="Rho GTPase activation protein"/>
    <property type="match status" value="1"/>
</dbReference>
<dbReference type="PROSITE" id="PS50106">
    <property type="entry name" value="PDZ"/>
    <property type="match status" value="1"/>
</dbReference>
<feature type="region of interest" description="Disordered" evidence="2">
    <location>
        <begin position="536"/>
        <end position="580"/>
    </location>
</feature>
<feature type="compositionally biased region" description="Polar residues" evidence="2">
    <location>
        <begin position="1890"/>
        <end position="1899"/>
    </location>
</feature>
<dbReference type="Pfam" id="PF00620">
    <property type="entry name" value="RhoGAP"/>
    <property type="match status" value="1"/>
</dbReference>
<dbReference type="GO" id="GO:0005096">
    <property type="term" value="F:GTPase activator activity"/>
    <property type="evidence" value="ECO:0007669"/>
    <property type="project" value="UniProtKB-KW"/>
</dbReference>
<feature type="region of interest" description="Disordered" evidence="2">
    <location>
        <begin position="1010"/>
        <end position="1065"/>
    </location>
</feature>
<feature type="compositionally biased region" description="Basic and acidic residues" evidence="2">
    <location>
        <begin position="1444"/>
        <end position="1456"/>
    </location>
</feature>
<dbReference type="InterPro" id="IPR001478">
    <property type="entry name" value="PDZ"/>
</dbReference>
<dbReference type="GO" id="GO:0005543">
    <property type="term" value="F:phospholipid binding"/>
    <property type="evidence" value="ECO:0007669"/>
    <property type="project" value="InterPro"/>
</dbReference>
<keyword evidence="1" id="KW-0343">GTPase activation</keyword>
<protein>
    <recommendedName>
        <fullName evidence="8">Rho GTPase-activating protein 21</fullName>
    </recommendedName>
</protein>
<dbReference type="EnsemblMetazoa" id="G31742.12">
    <property type="protein sequence ID" value="G31742.12:cds"/>
    <property type="gene ID" value="G31742"/>
</dbReference>
<feature type="compositionally biased region" description="Basic and acidic residues" evidence="2">
    <location>
        <begin position="1409"/>
        <end position="1435"/>
    </location>
</feature>
<sequence>MSDNELSDGDQTLVSSVISRWPAPKTILIPKTEQGYGFTLRHFIFYPSSATAQQQNLEREQDDGNQGPSYKRKRLSFLDPMDTIFVKNVRTYSPAYDAGLKTGDRVITVNDQSVSQKSYAQVIGLIQQSEGTLKLEVLPKDETDGQEDPCQVAHRSPEQLHQAELCHNDEVDSPASNRKSPFRRFISSDELRERPRSLLAREEIAPKSEDRILLKSMDPQSKLKTSTSYTSGLSVFREPWNSAGNRQKESPSREFLERRQDFEVRAKENNGMPANKAYSYGLFYDKTKSVNDLSTAVPRRQEHVLHPTDSQENISKSNKSETRVIPLENRRSREMIQDKTGYGLSSSSRHSFPDSISGRHSASLSTGLQNTSNSKSEYHTSTRQYIPVVSAQPSAAHKMSASVDSLDSSSSYHTPDRNVRTRVYEQPNQGGGRTFIVKIGDRHYEGGVSQGNAQSDVSGNAVKQAPRYGTAFALTRSPMSSNGDQGRVVSQKKFMFENGKSDKAQSKSPVVQERYKTEIDKITSHGKFSSVATRVQSIEKDEPQPSSNIRIHRRSSQDRCVSMPPDSLGQSSHTSQQPYQEQAPIRIYVSQGSGNNPGSPIVEIVPMYPNSSNKTVTTSQEMSPQPIIHIKQSDDVDGAALSCHQEEDTGHPSKPVRKPSFLAAVNGSQQRSMLSGIMALDCDNMLNLFDSKMKEIYIGLGLADAWPEDDDEIDDIYILPEDSGSRSSSERLSSPEPSSLHHSSPPWDSLNLLPPGSFSSESVLPVTTADDLALPSSPIKDVKSTVVLRRKSETSPEDEAIKLQRRTSYLMATAKDRDSHKLSLDKTHSPSQSQTEIHLQITTPHQKPSMRKLKYFFGEKTPRIIEATERRQDPASPMQEVTKKGALLCKTDLTDGKKASDRSWKPVWVELRGHALYISKEKRDPANTHTFNFDDQPISIKSCLVDIAHDYTKKKNVFRLKTFNGSEYLFQADENNTMLDWIRSIQSNNNPDADDKGQMETDLILRSRNQIEPPAAGPSLTSVGSTSSLRTSPQVPPKAPKQSSKNKLIRIPHSPSMRKKGKDKTWSLSKFKSFRKGSSATSSAGESESNDMFGVPLECCIPSPNNDFVPMIVDLCTKIVEARGLEVTGVYRVPGNTASVNMMMEELNKGIDNMNVDHEKWCDVNVISSLLKTFFRNLPDPLITSALYQDFIDANRTEDLEMRMLKLKRLIHKLPEHHFETFKHLAEHLNTVASCGHINKMDARNLAIVFGPTLIKKKDDDMTSIVRDMSDQCRIIESVILHNDWFFGSWDQDSYVPLEEGREDDEAPSNPSVSKMSCDDDDNTINPRDIVSSIVQAANQKMRKKSAPTLGEDLNASMTDGGFRERNIDLEIKHRKIKSQAELKARSSPNLPAMAASVPNTRQPTSDGLPERRLAMSHEGIDSSEWDKKDREKEGSNLYPKSRHFSDDSLDPREEYSSQTFSHSTIEALRKIEEEARNLREKEERRQQRDKERWKIERQWQEQSRRESDREKSKSNENLFEFGTIWHSTSDIFNKLAKGESKEVLENRLSTDRNSTASVSDRSESSRKNSTGSSTGGKYFVIQSLGSRSNSRDRLVQSSGDSPVFPSKRASSMERLLESPRKDYLSPPPRNIPGDRGQTKSGGRENREKRRSKKGLSRSDSARRNSLDSLIDIGRRNSHHSSDSEDGSDLLSDLTSTFDQKLQILVNPKYKLSGNVIRSSNEVLDKESAISCLPPQKPLAQAQCNKFGLCSSNDMLEKQYRDPSLHRSPKDAKVGIAYRFERSPLSNAQQMTVSPQNSVDGQTDPNLVSYFPPEDTRTSSTTLLPMSAHVQEIRAISSNMYGSKEFRPSAKSERSEISFPINRQQEKQYRVRYERSASTPKNLESDTYVIRTSSSQKQVFSPPPERRKEKRQKRRHTVGGTDDLEHFKALMTVVHPRSSSGSGSQKVSAWDQLQPAVKDMPQGSARSLLSWLQNERLRGSTPDLSGDQELRPKFF</sequence>
<evidence type="ECO:0008006" key="8">
    <source>
        <dbReference type="Google" id="ProtNLM"/>
    </source>
</evidence>
<dbReference type="CDD" id="cd01253">
    <property type="entry name" value="PH_ARHGAP21-like"/>
    <property type="match status" value="1"/>
</dbReference>
<feature type="domain" description="PDZ" evidence="4">
    <location>
        <begin position="54"/>
        <end position="141"/>
    </location>
</feature>
<evidence type="ECO:0000259" key="3">
    <source>
        <dbReference type="PROSITE" id="PS50003"/>
    </source>
</evidence>